<accession>A0A0E9V110</accession>
<sequence>MYKYTNKRIILYASDKKYDFSKVVSGKLTTSYSNRVPRLRFRWSIPYARINGR</sequence>
<evidence type="ECO:0000313" key="1">
    <source>
        <dbReference type="EMBL" id="JAH71140.1"/>
    </source>
</evidence>
<proteinExistence type="predicted"/>
<dbReference type="EMBL" id="GBXM01037437">
    <property type="protein sequence ID" value="JAH71140.1"/>
    <property type="molecule type" value="Transcribed_RNA"/>
</dbReference>
<organism evidence="1">
    <name type="scientific">Anguilla anguilla</name>
    <name type="common">European freshwater eel</name>
    <name type="synonym">Muraena anguilla</name>
    <dbReference type="NCBI Taxonomy" id="7936"/>
    <lineage>
        <taxon>Eukaryota</taxon>
        <taxon>Metazoa</taxon>
        <taxon>Chordata</taxon>
        <taxon>Craniata</taxon>
        <taxon>Vertebrata</taxon>
        <taxon>Euteleostomi</taxon>
        <taxon>Actinopterygii</taxon>
        <taxon>Neopterygii</taxon>
        <taxon>Teleostei</taxon>
        <taxon>Anguilliformes</taxon>
        <taxon>Anguillidae</taxon>
        <taxon>Anguilla</taxon>
    </lineage>
</organism>
<protein>
    <submittedName>
        <fullName evidence="1">Uncharacterized protein</fullName>
    </submittedName>
</protein>
<reference evidence="1" key="1">
    <citation type="submission" date="2014-11" db="EMBL/GenBank/DDBJ databases">
        <authorList>
            <person name="Amaro Gonzalez C."/>
        </authorList>
    </citation>
    <scope>NUCLEOTIDE SEQUENCE</scope>
</reference>
<dbReference type="AlphaFoldDB" id="A0A0E9V110"/>
<reference evidence="1" key="2">
    <citation type="journal article" date="2015" name="Fish Shellfish Immunol.">
        <title>Early steps in the European eel (Anguilla anguilla)-Vibrio vulnificus interaction in the gills: Role of the RtxA13 toxin.</title>
        <authorList>
            <person name="Callol A."/>
            <person name="Pajuelo D."/>
            <person name="Ebbesson L."/>
            <person name="Teles M."/>
            <person name="MacKenzie S."/>
            <person name="Amaro C."/>
        </authorList>
    </citation>
    <scope>NUCLEOTIDE SEQUENCE</scope>
</reference>
<name>A0A0E9V110_ANGAN</name>